<feature type="transmembrane region" description="Helical" evidence="8">
    <location>
        <begin position="636"/>
        <end position="661"/>
    </location>
</feature>
<evidence type="ECO:0000259" key="11">
    <source>
        <dbReference type="Pfam" id="PF14703"/>
    </source>
</evidence>
<organism evidence="12 13">
    <name type="scientific">Acanthamoeba castellanii (strain ATCC 30010 / Neff)</name>
    <dbReference type="NCBI Taxonomy" id="1257118"/>
    <lineage>
        <taxon>Eukaryota</taxon>
        <taxon>Amoebozoa</taxon>
        <taxon>Discosea</taxon>
        <taxon>Longamoebia</taxon>
        <taxon>Centramoebida</taxon>
        <taxon>Acanthamoebidae</taxon>
        <taxon>Acanthamoeba</taxon>
    </lineage>
</organism>
<feature type="domain" description="CSC1/OSCA1-like N-terminal transmembrane" evidence="10">
    <location>
        <begin position="22"/>
        <end position="173"/>
    </location>
</feature>
<feature type="transmembrane region" description="Helical" evidence="8">
    <location>
        <begin position="689"/>
        <end position="710"/>
    </location>
</feature>
<evidence type="ECO:0000313" key="13">
    <source>
        <dbReference type="Proteomes" id="UP000011083"/>
    </source>
</evidence>
<dbReference type="GO" id="GO:0005227">
    <property type="term" value="F:calcium-activated cation channel activity"/>
    <property type="evidence" value="ECO:0007669"/>
    <property type="project" value="InterPro"/>
</dbReference>
<feature type="transmembrane region" description="Helical" evidence="8">
    <location>
        <begin position="22"/>
        <end position="43"/>
    </location>
</feature>
<sequence length="981" mass="113212">MSNSTTDNDDDSLTHDDSVSKFYASFYINAAIGGVMLVVFCVIHRRRLLGLSYFFSPRKGGNDNARSVQFWTGLIMWIWESLSYPDKKLWQTHGADALTYVRFLRMCFLCCLVTTTISCSILLPLNLSGDQESDSLGDMGHLTMSHLDERDSKLVAHVVVVWVYSVFFYAILFYYYRMYAEVRMHWLNRNSPRTYTIVLLNIPHHMRFKRAIKDWFEDHFRTKVASVVLLWDDRKVIKLKERRAKYINKLELAKLDCAEMKKRRSDPFYCCGSCGKKVKKKGKVCACCCNAFTNIALCFSACFGFFKRVARKYCCCCCCFTYYEREGERRLTHAGFLEILGEEARAVDAVTYYREKVAATTEQIRNMQHNKKDKLKKSGVAFVTFTKVYPARVKINPYINPAKMLVSPAPDPSDVFWVSFNVSYAGQIFRMFVITAIMVVICLSWSSVSIVVSSISNLKNLAEVEGFEWIGDFLDVFPDQIQSIIEGYLPPVILYLVTLLMKPIIKFFYKKSGWLYAHSDVEWWTMSTYTVFLFFNVFLVSTIGSTLFTVLADFIDNPTTVVTLLATALPQQSLFFITYLMVAGAGRIPFKLFRPADLLRVLVRFVFTCPRTPRQRRTFHNLELWFDYAGEVGQGLLILTLVLVYSVMAPLITPFGIFYFFMDYIITRYNLIYANLTPWDSGGRLWPKIFHHTMSSVLVFQLVMLGIFGLNSNYQSAMWALIPLPLISIFYWVFIHFMWSPVSAFGPINGTFTLKQTFLDKTLLRKAYEQPSFKDPEEEIWEEDIEGYASDGDGDGDEEEKGPHKVFDFGDGHGDEDDVEAAAKKWEEMMAAKKKSGSSSAPSSESDESESESESESDGQGGIKMQETKQSRDERKRETAKRVEREMERRRRRRRGEDESEGEEEEEVKKEVKKQKSKGSKESNKAGGEGETATKKKPLPTPADVEALMRKINEAYEKRFERDMRELKWERKKERRREGME</sequence>
<feature type="transmembrane region" description="Helical" evidence="8">
    <location>
        <begin position="717"/>
        <end position="739"/>
    </location>
</feature>
<feature type="compositionally biased region" description="Basic and acidic residues" evidence="7">
    <location>
        <begin position="801"/>
        <end position="813"/>
    </location>
</feature>
<dbReference type="EMBL" id="KB007857">
    <property type="protein sequence ID" value="ELR23312.1"/>
    <property type="molecule type" value="Genomic_DNA"/>
</dbReference>
<keyword evidence="3" id="KW-0813">Transport</keyword>
<keyword evidence="4 8" id="KW-0812">Transmembrane</keyword>
<feature type="transmembrane region" description="Helical" evidence="8">
    <location>
        <begin position="572"/>
        <end position="590"/>
    </location>
</feature>
<dbReference type="AlphaFoldDB" id="L8HDK2"/>
<evidence type="ECO:0000256" key="5">
    <source>
        <dbReference type="ARBA" id="ARBA00022989"/>
    </source>
</evidence>
<evidence type="ECO:0000256" key="4">
    <source>
        <dbReference type="ARBA" id="ARBA00022692"/>
    </source>
</evidence>
<comment type="subcellular location">
    <subcellularLocation>
        <location evidence="1">Membrane</location>
        <topology evidence="1">Multi-pass membrane protein</topology>
    </subcellularLocation>
</comment>
<keyword evidence="13" id="KW-1185">Reference proteome</keyword>
<dbReference type="VEuPathDB" id="AmoebaDB:ACA1_068960"/>
<feature type="region of interest" description="Disordered" evidence="7">
    <location>
        <begin position="787"/>
        <end position="817"/>
    </location>
</feature>
<protein>
    <submittedName>
        <fullName evidence="12">Uncharacterized protein</fullName>
    </submittedName>
</protein>
<dbReference type="InterPro" id="IPR045122">
    <property type="entry name" value="Csc1-like"/>
</dbReference>
<evidence type="ECO:0000259" key="10">
    <source>
        <dbReference type="Pfam" id="PF13967"/>
    </source>
</evidence>
<dbReference type="InterPro" id="IPR027815">
    <property type="entry name" value="CSC1/OSCA1-like_cyt"/>
</dbReference>
<proteinExistence type="inferred from homology"/>
<dbReference type="GeneID" id="14924285"/>
<dbReference type="Pfam" id="PF14703">
    <property type="entry name" value="PHM7_cyt"/>
    <property type="match status" value="2"/>
</dbReference>
<feature type="transmembrane region" description="Helical" evidence="8">
    <location>
        <begin position="103"/>
        <end position="125"/>
    </location>
</feature>
<dbReference type="KEGG" id="acan:ACA1_068960"/>
<feature type="region of interest" description="Disordered" evidence="7">
    <location>
        <begin position="830"/>
        <end position="946"/>
    </location>
</feature>
<feature type="domain" description="CSC1/OSCA1-like cytosolic" evidence="11">
    <location>
        <begin position="195"/>
        <end position="279"/>
    </location>
</feature>
<dbReference type="OMA" id="DPTQVIW"/>
<feature type="compositionally biased region" description="Basic and acidic residues" evidence="7">
    <location>
        <begin position="866"/>
        <end position="889"/>
    </location>
</feature>
<evidence type="ECO:0000256" key="3">
    <source>
        <dbReference type="ARBA" id="ARBA00022448"/>
    </source>
</evidence>
<feature type="compositionally biased region" description="Acidic residues" evidence="7">
    <location>
        <begin position="845"/>
        <end position="857"/>
    </location>
</feature>
<feature type="compositionally biased region" description="Acidic residues" evidence="7">
    <location>
        <begin position="787"/>
        <end position="800"/>
    </location>
</feature>
<evidence type="ECO:0000259" key="9">
    <source>
        <dbReference type="Pfam" id="PF02714"/>
    </source>
</evidence>
<gene>
    <name evidence="12" type="ORF">ACA1_068960</name>
</gene>
<comment type="similarity">
    <text evidence="2">Belongs to the CSC1 (TC 1.A.17) family.</text>
</comment>
<dbReference type="Pfam" id="PF13967">
    <property type="entry name" value="RSN1_TM"/>
    <property type="match status" value="1"/>
</dbReference>
<feature type="transmembrane region" description="Helical" evidence="8">
    <location>
        <begin position="529"/>
        <end position="552"/>
    </location>
</feature>
<feature type="domain" description="CSC1/OSCA1-like 7TM region" evidence="9">
    <location>
        <begin position="430"/>
        <end position="708"/>
    </location>
</feature>
<dbReference type="OrthoDB" id="15199at2759"/>
<dbReference type="RefSeq" id="XP_004352840.1">
    <property type="nucleotide sequence ID" value="XM_004352788.1"/>
</dbReference>
<reference evidence="12 13" key="1">
    <citation type="journal article" date="2013" name="Genome Biol.">
        <title>Genome of Acanthamoeba castellanii highlights extensive lateral gene transfer and early evolution of tyrosine kinase signaling.</title>
        <authorList>
            <person name="Clarke M."/>
            <person name="Lohan A.J."/>
            <person name="Liu B."/>
            <person name="Lagkouvardos I."/>
            <person name="Roy S."/>
            <person name="Zafar N."/>
            <person name="Bertelli C."/>
            <person name="Schilde C."/>
            <person name="Kianianmomeni A."/>
            <person name="Burglin T.R."/>
            <person name="Frech C."/>
            <person name="Turcotte B."/>
            <person name="Kopec K.O."/>
            <person name="Synnott J.M."/>
            <person name="Choo C."/>
            <person name="Paponov I."/>
            <person name="Finkler A."/>
            <person name="Soon Heng Tan C."/>
            <person name="Hutchins A.P."/>
            <person name="Weinmeier T."/>
            <person name="Rattei T."/>
            <person name="Chu J.S."/>
            <person name="Gimenez G."/>
            <person name="Irimia M."/>
            <person name="Rigden D.J."/>
            <person name="Fitzpatrick D.A."/>
            <person name="Lorenzo-Morales J."/>
            <person name="Bateman A."/>
            <person name="Chiu C.H."/>
            <person name="Tang P."/>
            <person name="Hegemann P."/>
            <person name="Fromm H."/>
            <person name="Raoult D."/>
            <person name="Greub G."/>
            <person name="Miranda-Saavedra D."/>
            <person name="Chen N."/>
            <person name="Nash P."/>
            <person name="Ginger M.L."/>
            <person name="Horn M."/>
            <person name="Schaap P."/>
            <person name="Caler L."/>
            <person name="Loftus B."/>
        </authorList>
    </citation>
    <scope>NUCLEOTIDE SEQUENCE [LARGE SCALE GENOMIC DNA]</scope>
    <source>
        <strain evidence="12 13">Neff</strain>
    </source>
</reference>
<feature type="transmembrane region" description="Helical" evidence="8">
    <location>
        <begin position="154"/>
        <end position="176"/>
    </location>
</feature>
<keyword evidence="6 8" id="KW-0472">Membrane</keyword>
<evidence type="ECO:0000256" key="7">
    <source>
        <dbReference type="SAM" id="MobiDB-lite"/>
    </source>
</evidence>
<evidence type="ECO:0000256" key="2">
    <source>
        <dbReference type="ARBA" id="ARBA00007779"/>
    </source>
</evidence>
<dbReference type="PANTHER" id="PTHR13018:SF5">
    <property type="entry name" value="RE44586P"/>
    <property type="match status" value="1"/>
</dbReference>
<feature type="transmembrane region" description="Helical" evidence="8">
    <location>
        <begin position="431"/>
        <end position="452"/>
    </location>
</feature>
<dbReference type="Pfam" id="PF02714">
    <property type="entry name" value="RSN1_7TM"/>
    <property type="match status" value="1"/>
</dbReference>
<feature type="domain" description="CSC1/OSCA1-like cytosolic" evidence="11">
    <location>
        <begin position="324"/>
        <end position="417"/>
    </location>
</feature>
<dbReference type="GO" id="GO:0005886">
    <property type="term" value="C:plasma membrane"/>
    <property type="evidence" value="ECO:0007669"/>
    <property type="project" value="TreeGrafter"/>
</dbReference>
<evidence type="ECO:0000256" key="6">
    <source>
        <dbReference type="ARBA" id="ARBA00023136"/>
    </source>
</evidence>
<name>L8HDK2_ACACF</name>
<keyword evidence="5 8" id="KW-1133">Transmembrane helix</keyword>
<evidence type="ECO:0000313" key="12">
    <source>
        <dbReference type="EMBL" id="ELR23312.1"/>
    </source>
</evidence>
<accession>L8HDK2</accession>
<dbReference type="Proteomes" id="UP000011083">
    <property type="component" value="Unassembled WGS sequence"/>
</dbReference>
<dbReference type="InterPro" id="IPR032880">
    <property type="entry name" value="CSC1/OSCA1-like_N"/>
</dbReference>
<evidence type="ECO:0000256" key="1">
    <source>
        <dbReference type="ARBA" id="ARBA00004141"/>
    </source>
</evidence>
<feature type="transmembrane region" description="Helical" evidence="8">
    <location>
        <begin position="492"/>
        <end position="509"/>
    </location>
</feature>
<dbReference type="PANTHER" id="PTHR13018">
    <property type="entry name" value="PROBABLE MEMBRANE PROTEIN DUF221-RELATED"/>
    <property type="match status" value="1"/>
</dbReference>
<dbReference type="InterPro" id="IPR003864">
    <property type="entry name" value="CSC1/OSCA1-like_7TM"/>
</dbReference>
<evidence type="ECO:0000256" key="8">
    <source>
        <dbReference type="SAM" id="Phobius"/>
    </source>
</evidence>